<gene>
    <name evidence="1" type="ORF">O1611_g325</name>
</gene>
<dbReference type="Proteomes" id="UP001153332">
    <property type="component" value="Unassembled WGS sequence"/>
</dbReference>
<evidence type="ECO:0000313" key="2">
    <source>
        <dbReference type="Proteomes" id="UP001153332"/>
    </source>
</evidence>
<sequence length="136" mass="13850">MRLAYKKKNRERNVNSDVGFNTALPRNIAGAPAVGIGAGVVKLPVGVTIVDELVVNGGVVNGAVVDGAVVGGDVDSVELVDSEVLLGVEVVDELDGIDITLVSVVGGAPGIVDPSVALDTWLWPPLGTEVTGLELQ</sequence>
<proteinExistence type="predicted"/>
<comment type="caution">
    <text evidence="1">The sequence shown here is derived from an EMBL/GenBank/DDBJ whole genome shotgun (WGS) entry which is preliminary data.</text>
</comment>
<name>A0ACC2K0J1_9PEZI</name>
<reference evidence="1" key="1">
    <citation type="submission" date="2022-12" db="EMBL/GenBank/DDBJ databases">
        <title>Genome Sequence of Lasiodiplodia mahajangana.</title>
        <authorList>
            <person name="Buettner E."/>
        </authorList>
    </citation>
    <scope>NUCLEOTIDE SEQUENCE</scope>
    <source>
        <strain evidence="1">VT137</strain>
    </source>
</reference>
<accession>A0ACC2K0J1</accession>
<organism evidence="1 2">
    <name type="scientific">Lasiodiplodia mahajangana</name>
    <dbReference type="NCBI Taxonomy" id="1108764"/>
    <lineage>
        <taxon>Eukaryota</taxon>
        <taxon>Fungi</taxon>
        <taxon>Dikarya</taxon>
        <taxon>Ascomycota</taxon>
        <taxon>Pezizomycotina</taxon>
        <taxon>Dothideomycetes</taxon>
        <taxon>Dothideomycetes incertae sedis</taxon>
        <taxon>Botryosphaeriales</taxon>
        <taxon>Botryosphaeriaceae</taxon>
        <taxon>Lasiodiplodia</taxon>
    </lineage>
</organism>
<dbReference type="EMBL" id="JAPUUL010000024">
    <property type="protein sequence ID" value="KAJ8133297.1"/>
    <property type="molecule type" value="Genomic_DNA"/>
</dbReference>
<keyword evidence="2" id="KW-1185">Reference proteome</keyword>
<evidence type="ECO:0000313" key="1">
    <source>
        <dbReference type="EMBL" id="KAJ8133297.1"/>
    </source>
</evidence>
<protein>
    <submittedName>
        <fullName evidence="1">Uncharacterized protein</fullName>
    </submittedName>
</protein>